<evidence type="ECO:0000256" key="6">
    <source>
        <dbReference type="ARBA" id="ARBA00024207"/>
    </source>
</evidence>
<evidence type="ECO:0000256" key="5">
    <source>
        <dbReference type="ARBA" id="ARBA00022801"/>
    </source>
</evidence>
<evidence type="ECO:0000256" key="3">
    <source>
        <dbReference type="ARBA" id="ARBA00022722"/>
    </source>
</evidence>
<evidence type="ECO:0000256" key="2">
    <source>
        <dbReference type="ARBA" id="ARBA00022649"/>
    </source>
</evidence>
<dbReference type="GO" id="GO:0000166">
    <property type="term" value="F:nucleotide binding"/>
    <property type="evidence" value="ECO:0007669"/>
    <property type="project" value="UniProtKB-KW"/>
</dbReference>
<proteinExistence type="inferred from homology"/>
<name>A0A0G1IW29_9BACT</name>
<organism evidence="7 8">
    <name type="scientific">Candidatus Gottesmanbacteria bacterium GW2011_GWB1_44_11c</name>
    <dbReference type="NCBI Taxonomy" id="1618447"/>
    <lineage>
        <taxon>Bacteria</taxon>
        <taxon>Candidatus Gottesmaniibacteriota</taxon>
    </lineage>
</organism>
<dbReference type="Proteomes" id="UP000034617">
    <property type="component" value="Unassembled WGS sequence"/>
</dbReference>
<protein>
    <recommendedName>
        <fullName evidence="9">DUF86 domain-containing protein</fullName>
    </recommendedName>
</protein>
<evidence type="ECO:0000256" key="1">
    <source>
        <dbReference type="ARBA" id="ARBA00022553"/>
    </source>
</evidence>
<dbReference type="Pfam" id="PF01934">
    <property type="entry name" value="HepT-like"/>
    <property type="match status" value="1"/>
</dbReference>
<comment type="similarity">
    <text evidence="6">Belongs to the HepT RNase toxin family.</text>
</comment>
<accession>A0A0G1IW29</accession>
<dbReference type="AlphaFoldDB" id="A0A0G1IW29"/>
<sequence>MDRKTDRMYFLHIRDAIILLEQWTKHTTLSDLKSDEKLESAVIRQLEIIGEAARHISKESKLETPEIPWEPIVGIRNRLIHGYFSINLEKVWRVIKKDIPKLKIQIYSLLETLEKEE</sequence>
<evidence type="ECO:0000313" key="7">
    <source>
        <dbReference type="EMBL" id="KKT36057.1"/>
    </source>
</evidence>
<keyword evidence="3" id="KW-0540">Nuclease</keyword>
<dbReference type="InterPro" id="IPR051813">
    <property type="entry name" value="HepT_RNase_toxin"/>
</dbReference>
<comment type="caution">
    <text evidence="7">The sequence shown here is derived from an EMBL/GenBank/DDBJ whole genome shotgun (WGS) entry which is preliminary data.</text>
</comment>
<dbReference type="InterPro" id="IPR008201">
    <property type="entry name" value="HepT-like"/>
</dbReference>
<evidence type="ECO:0000313" key="8">
    <source>
        <dbReference type="Proteomes" id="UP000034617"/>
    </source>
</evidence>
<dbReference type="GO" id="GO:0016787">
    <property type="term" value="F:hydrolase activity"/>
    <property type="evidence" value="ECO:0007669"/>
    <property type="project" value="UniProtKB-KW"/>
</dbReference>
<dbReference type="Gene3D" id="1.20.120.580">
    <property type="entry name" value="bsu32300-like"/>
    <property type="match status" value="1"/>
</dbReference>
<dbReference type="InterPro" id="IPR037038">
    <property type="entry name" value="HepT-like_sf"/>
</dbReference>
<dbReference type="GO" id="GO:0110001">
    <property type="term" value="C:toxin-antitoxin complex"/>
    <property type="evidence" value="ECO:0007669"/>
    <property type="project" value="InterPro"/>
</dbReference>
<evidence type="ECO:0008006" key="9">
    <source>
        <dbReference type="Google" id="ProtNLM"/>
    </source>
</evidence>
<keyword evidence="4" id="KW-0547">Nucleotide-binding</keyword>
<dbReference type="PANTHER" id="PTHR34139:SF1">
    <property type="entry name" value="RNASE MJ1380-RELATED"/>
    <property type="match status" value="1"/>
</dbReference>
<evidence type="ECO:0000256" key="4">
    <source>
        <dbReference type="ARBA" id="ARBA00022741"/>
    </source>
</evidence>
<keyword evidence="1" id="KW-0597">Phosphoprotein</keyword>
<dbReference type="PATRIC" id="fig|1618447.3.peg.956"/>
<dbReference type="EMBL" id="LCHM01000045">
    <property type="protein sequence ID" value="KKT36057.1"/>
    <property type="molecule type" value="Genomic_DNA"/>
</dbReference>
<dbReference type="GO" id="GO:0004540">
    <property type="term" value="F:RNA nuclease activity"/>
    <property type="evidence" value="ECO:0007669"/>
    <property type="project" value="InterPro"/>
</dbReference>
<dbReference type="PANTHER" id="PTHR34139">
    <property type="entry name" value="UPF0331 PROTEIN MJ0127"/>
    <property type="match status" value="1"/>
</dbReference>
<keyword evidence="5" id="KW-0378">Hydrolase</keyword>
<keyword evidence="2" id="KW-1277">Toxin-antitoxin system</keyword>
<gene>
    <name evidence="7" type="ORF">UW22_C0045G0007</name>
</gene>
<reference evidence="7 8" key="1">
    <citation type="journal article" date="2015" name="Nature">
        <title>rRNA introns, odd ribosomes, and small enigmatic genomes across a large radiation of phyla.</title>
        <authorList>
            <person name="Brown C.T."/>
            <person name="Hug L.A."/>
            <person name="Thomas B.C."/>
            <person name="Sharon I."/>
            <person name="Castelle C.J."/>
            <person name="Singh A."/>
            <person name="Wilkins M.J."/>
            <person name="Williams K.H."/>
            <person name="Banfield J.F."/>
        </authorList>
    </citation>
    <scope>NUCLEOTIDE SEQUENCE [LARGE SCALE GENOMIC DNA]</scope>
</reference>